<keyword evidence="3" id="KW-1185">Reference proteome</keyword>
<organism evidence="2 3">
    <name type="scientific">Oryzias javanicus</name>
    <name type="common">Javanese ricefish</name>
    <name type="synonym">Aplocheilus javanicus</name>
    <dbReference type="NCBI Taxonomy" id="123683"/>
    <lineage>
        <taxon>Eukaryota</taxon>
        <taxon>Metazoa</taxon>
        <taxon>Chordata</taxon>
        <taxon>Craniata</taxon>
        <taxon>Vertebrata</taxon>
        <taxon>Euteleostomi</taxon>
        <taxon>Actinopterygii</taxon>
        <taxon>Neopterygii</taxon>
        <taxon>Teleostei</taxon>
        <taxon>Neoteleostei</taxon>
        <taxon>Acanthomorphata</taxon>
        <taxon>Ovalentaria</taxon>
        <taxon>Atherinomorphae</taxon>
        <taxon>Beloniformes</taxon>
        <taxon>Adrianichthyidae</taxon>
        <taxon>Oryziinae</taxon>
        <taxon>Oryzias</taxon>
    </lineage>
</organism>
<dbReference type="OrthoDB" id="10058133at2759"/>
<protein>
    <submittedName>
        <fullName evidence="2">Uncharacterized protein</fullName>
    </submittedName>
</protein>
<evidence type="ECO:0000313" key="2">
    <source>
        <dbReference type="EMBL" id="RVE57088.1"/>
    </source>
</evidence>
<evidence type="ECO:0000256" key="1">
    <source>
        <dbReference type="SAM" id="MobiDB-lite"/>
    </source>
</evidence>
<dbReference type="EMBL" id="CM012458">
    <property type="protein sequence ID" value="RVE57088.1"/>
    <property type="molecule type" value="Genomic_DNA"/>
</dbReference>
<dbReference type="Proteomes" id="UP000283210">
    <property type="component" value="Chromosome 22"/>
</dbReference>
<feature type="compositionally biased region" description="Basic and acidic residues" evidence="1">
    <location>
        <begin position="47"/>
        <end position="63"/>
    </location>
</feature>
<dbReference type="AlphaFoldDB" id="A0A3S2PBE0"/>
<accession>A0A3S2PBE0</accession>
<proteinExistence type="predicted"/>
<feature type="region of interest" description="Disordered" evidence="1">
    <location>
        <begin position="21"/>
        <end position="118"/>
    </location>
</feature>
<reference evidence="2 3" key="1">
    <citation type="submission" date="2018-11" db="EMBL/GenBank/DDBJ databases">
        <authorList>
            <person name="Lopez-Roques C."/>
            <person name="Donnadieu C."/>
            <person name="Bouchez O."/>
            <person name="Klopp C."/>
            <person name="Cabau C."/>
            <person name="Zahm M."/>
        </authorList>
    </citation>
    <scope>NUCLEOTIDE SEQUENCE [LARGE SCALE GENOMIC DNA]</scope>
    <source>
        <strain evidence="2">RS831</strain>
        <tissue evidence="2">Whole body</tissue>
    </source>
</reference>
<name>A0A3S2PBE0_ORYJA</name>
<reference evidence="2 3" key="2">
    <citation type="submission" date="2019-01" db="EMBL/GenBank/DDBJ databases">
        <title>A chromosome length genome reference of the Java medaka (oryzias javanicus).</title>
        <authorList>
            <person name="Herpin A."/>
            <person name="Takehana Y."/>
            <person name="Naruse K."/>
            <person name="Ansai S."/>
            <person name="Kawaguchi M."/>
        </authorList>
    </citation>
    <scope>NUCLEOTIDE SEQUENCE [LARGE SCALE GENOMIC DNA]</scope>
    <source>
        <strain evidence="2">RS831</strain>
        <tissue evidence="2">Whole body</tissue>
    </source>
</reference>
<sequence length="118" mass="12388">MPGQAGGQGAYGEKAFLAVPASYKSSSSRERARGALHAASAKSATQRRRDDGGNLTPERREKPLTGLSMSALRAGLCPDARQPRRRGGQPGVDDHASITMSPVGQAAKTSNKRTELPC</sequence>
<gene>
    <name evidence="2" type="ORF">OJAV_G00212610</name>
</gene>
<evidence type="ECO:0000313" key="3">
    <source>
        <dbReference type="Proteomes" id="UP000283210"/>
    </source>
</evidence>